<dbReference type="HOGENOM" id="CLU_2460661_0_0_1"/>
<dbReference type="InParanoid" id="F4PBT9"/>
<dbReference type="RefSeq" id="XP_006682023.1">
    <property type="nucleotide sequence ID" value="XM_006681960.2"/>
</dbReference>
<name>F4PBT9_BATDJ</name>
<protein>
    <submittedName>
        <fullName evidence="1">Expressed protein</fullName>
    </submittedName>
</protein>
<feature type="non-terminal residue" evidence="1">
    <location>
        <position position="90"/>
    </location>
</feature>
<dbReference type="EMBL" id="GL882892">
    <property type="protein sequence ID" value="EGF77506.1"/>
    <property type="molecule type" value="Genomic_DNA"/>
</dbReference>
<proteinExistence type="predicted"/>
<evidence type="ECO:0000313" key="1">
    <source>
        <dbReference type="EMBL" id="EGF77506.1"/>
    </source>
</evidence>
<dbReference type="GeneID" id="18241417"/>
<reference evidence="1 2" key="1">
    <citation type="submission" date="2009-12" db="EMBL/GenBank/DDBJ databases">
        <title>The draft genome of Batrachochytrium dendrobatidis.</title>
        <authorList>
            <consortium name="US DOE Joint Genome Institute (JGI-PGF)"/>
            <person name="Kuo A."/>
            <person name="Salamov A."/>
            <person name="Schmutz J."/>
            <person name="Lucas S."/>
            <person name="Pitluck S."/>
            <person name="Rosenblum E."/>
            <person name="Stajich J."/>
            <person name="Eisen M."/>
            <person name="Grigoriev I.V."/>
        </authorList>
    </citation>
    <scope>NUCLEOTIDE SEQUENCE [LARGE SCALE GENOMIC DNA]</scope>
    <source>
        <strain evidence="2">JAM81 / FGSC 10211</strain>
    </source>
</reference>
<organism evidence="1 2">
    <name type="scientific">Batrachochytrium dendrobatidis (strain JAM81 / FGSC 10211)</name>
    <name type="common">Frog chytrid fungus</name>
    <dbReference type="NCBI Taxonomy" id="684364"/>
    <lineage>
        <taxon>Eukaryota</taxon>
        <taxon>Fungi</taxon>
        <taxon>Fungi incertae sedis</taxon>
        <taxon>Chytridiomycota</taxon>
        <taxon>Chytridiomycota incertae sedis</taxon>
        <taxon>Chytridiomycetes</taxon>
        <taxon>Rhizophydiales</taxon>
        <taxon>Rhizophydiales incertae sedis</taxon>
        <taxon>Batrachochytrium</taxon>
    </lineage>
</organism>
<dbReference type="AlphaFoldDB" id="F4PBT9"/>
<gene>
    <name evidence="1" type="ORF">BATDEDRAFT_37453</name>
</gene>
<dbReference type="Proteomes" id="UP000007241">
    <property type="component" value="Unassembled WGS sequence"/>
</dbReference>
<sequence>MIPPASTTLPQDACCHMLGVKVPLKYLNCSHLFQKRWHRHVRDFGLSSINSGKNILALLKILKRHLTRAALFFSLTSSQVRFDAKSLTMS</sequence>
<evidence type="ECO:0000313" key="2">
    <source>
        <dbReference type="Proteomes" id="UP000007241"/>
    </source>
</evidence>
<accession>F4PBT9</accession>
<keyword evidence="2" id="KW-1185">Reference proteome</keyword>